<name>A0A0J9VDX8_FUSO4</name>
<dbReference type="Proteomes" id="UP000009097">
    <property type="component" value="Unassembled WGS sequence"/>
</dbReference>
<accession>A0A0J9VDX8</accession>
<organism evidence="2 3">
    <name type="scientific">Fusarium oxysporum f. sp. lycopersici (strain 4287 / CBS 123668 / FGSC 9935 / NRRL 34936)</name>
    <name type="common">Fusarium vascular wilt of tomato</name>
    <dbReference type="NCBI Taxonomy" id="426428"/>
    <lineage>
        <taxon>Eukaryota</taxon>
        <taxon>Fungi</taxon>
        <taxon>Dikarya</taxon>
        <taxon>Ascomycota</taxon>
        <taxon>Pezizomycotina</taxon>
        <taxon>Sordariomycetes</taxon>
        <taxon>Hypocreomycetidae</taxon>
        <taxon>Hypocreales</taxon>
        <taxon>Nectriaceae</taxon>
        <taxon>Fusarium</taxon>
        <taxon>Fusarium oxysporum species complex</taxon>
    </lineage>
</organism>
<reference evidence="2" key="1">
    <citation type="submission" date="2007-04" db="EMBL/GenBank/DDBJ databases">
        <authorList>
            <consortium name="The Broad Institute Genome Sequencing Platform"/>
            <person name="Birren B."/>
            <person name="Lander E."/>
            <person name="Galagan J."/>
            <person name="Nusbaum C."/>
            <person name="Devon K."/>
            <person name="Ma L.-J."/>
            <person name="Jaffe D."/>
            <person name="Butler J."/>
            <person name="Alvarez P."/>
            <person name="Gnerre S."/>
            <person name="Grabherr M."/>
            <person name="Kleber M."/>
            <person name="Mauceli E."/>
            <person name="Brockman W."/>
            <person name="MacCallum I.A."/>
            <person name="Young S."/>
            <person name="LaButti K."/>
            <person name="DeCaprio D."/>
            <person name="Crawford M."/>
            <person name="Koehrsen M."/>
            <person name="Engels R."/>
            <person name="Montgomery P."/>
            <person name="Pearson M."/>
            <person name="Howarth C."/>
            <person name="Larson L."/>
            <person name="White J."/>
            <person name="O'Leary S."/>
            <person name="Kodira C."/>
            <person name="Zeng Q."/>
            <person name="Yandava C."/>
            <person name="Alvarado L."/>
            <person name="Kistler C."/>
            <person name="Shim W.-B."/>
            <person name="Kang S."/>
            <person name="Woloshuk C."/>
        </authorList>
    </citation>
    <scope>NUCLEOTIDE SEQUENCE</scope>
    <source>
        <strain evidence="2">4287</strain>
    </source>
</reference>
<evidence type="ECO:0000313" key="2">
    <source>
        <dbReference type="EMBL" id="KNB09248.1"/>
    </source>
</evidence>
<reference evidence="2" key="2">
    <citation type="journal article" date="2010" name="Nature">
        <title>Comparative genomics reveals mobile pathogenicity chromosomes in Fusarium.</title>
        <authorList>
            <person name="Ma L.J."/>
            <person name="van der Does H.C."/>
            <person name="Borkovich K.A."/>
            <person name="Coleman J.J."/>
            <person name="Daboussi M.J."/>
            <person name="Di Pietro A."/>
            <person name="Dufresne M."/>
            <person name="Freitag M."/>
            <person name="Grabherr M."/>
            <person name="Henrissat B."/>
            <person name="Houterman P.M."/>
            <person name="Kang S."/>
            <person name="Shim W.B."/>
            <person name="Woloshuk C."/>
            <person name="Xie X."/>
            <person name="Xu J.R."/>
            <person name="Antoniw J."/>
            <person name="Baker S.E."/>
            <person name="Bluhm B.H."/>
            <person name="Breakspear A."/>
            <person name="Brown D.W."/>
            <person name="Butchko R.A."/>
            <person name="Chapman S."/>
            <person name="Coulson R."/>
            <person name="Coutinho P.M."/>
            <person name="Danchin E.G."/>
            <person name="Diener A."/>
            <person name="Gale L.R."/>
            <person name="Gardiner D.M."/>
            <person name="Goff S."/>
            <person name="Hammond-Kosack K.E."/>
            <person name="Hilburn K."/>
            <person name="Hua-Van A."/>
            <person name="Jonkers W."/>
            <person name="Kazan K."/>
            <person name="Kodira C.D."/>
            <person name="Koehrsen M."/>
            <person name="Kumar L."/>
            <person name="Lee Y.H."/>
            <person name="Li L."/>
            <person name="Manners J.M."/>
            <person name="Miranda-Saavedra D."/>
            <person name="Mukherjee M."/>
            <person name="Park G."/>
            <person name="Park J."/>
            <person name="Park S.Y."/>
            <person name="Proctor R.H."/>
            <person name="Regev A."/>
            <person name="Ruiz-Roldan M.C."/>
            <person name="Sain D."/>
            <person name="Sakthikumar S."/>
            <person name="Sykes S."/>
            <person name="Schwartz D.C."/>
            <person name="Turgeon B.G."/>
            <person name="Wapinski I."/>
            <person name="Yoder O."/>
            <person name="Young S."/>
            <person name="Zeng Q."/>
            <person name="Zhou S."/>
            <person name="Galagan J."/>
            <person name="Cuomo C.A."/>
            <person name="Kistler H.C."/>
            <person name="Rep M."/>
        </authorList>
    </citation>
    <scope>NUCLEOTIDE SEQUENCE [LARGE SCALE GENOMIC DNA]</scope>
    <source>
        <strain evidence="2">4287</strain>
    </source>
</reference>
<dbReference type="AlphaFoldDB" id="A0A0J9VDX8"/>
<dbReference type="GeneID" id="28951389"/>
<sequence length="145" mass="16128">MSTLNLHLTILKERGQSQPRHWILMFAEENATHAIFHHVTGGPMHSKPYEVVIEPKHVESHGIEKRYLIAEVLEKDGQKVKAAVRQAPPLLCQRWILNVLEDLGKQGVIPEGTYSKWNEALETGPFSDDGAPSKKSLGDGDATDA</sequence>
<feature type="region of interest" description="Disordered" evidence="1">
    <location>
        <begin position="120"/>
        <end position="145"/>
    </location>
</feature>
<dbReference type="InterPro" id="IPR046670">
    <property type="entry name" value="DUF6540"/>
</dbReference>
<dbReference type="KEGG" id="fox:FOXG_09870"/>
<proteinExistence type="predicted"/>
<dbReference type="Pfam" id="PF20174">
    <property type="entry name" value="DUF6540"/>
    <property type="match status" value="1"/>
</dbReference>
<dbReference type="OrthoDB" id="5296964at2759"/>
<evidence type="ECO:0000313" key="3">
    <source>
        <dbReference type="Proteomes" id="UP000009097"/>
    </source>
</evidence>
<dbReference type="EMBL" id="DS231707">
    <property type="protein sequence ID" value="KNB09248.1"/>
    <property type="molecule type" value="Genomic_DNA"/>
</dbReference>
<dbReference type="VEuPathDB" id="FungiDB:FOXG_09870"/>
<gene>
    <name evidence="2" type="ORF">FOXG_09870</name>
</gene>
<protein>
    <submittedName>
        <fullName evidence="2">Uncharacterized protein</fullName>
    </submittedName>
</protein>
<dbReference type="RefSeq" id="XP_018247293.1">
    <property type="nucleotide sequence ID" value="XM_018389096.1"/>
</dbReference>
<evidence type="ECO:0000256" key="1">
    <source>
        <dbReference type="SAM" id="MobiDB-lite"/>
    </source>
</evidence>